<dbReference type="AlphaFoldDB" id="A0A2K4ZAI6"/>
<evidence type="ECO:0000313" key="3">
    <source>
        <dbReference type="EMBL" id="SOY27475.1"/>
    </source>
</evidence>
<evidence type="ECO:0000256" key="2">
    <source>
        <dbReference type="SAM" id="SignalP"/>
    </source>
</evidence>
<protein>
    <recommendedName>
        <fullName evidence="5">CNA-B domain-containing protein</fullName>
    </recommendedName>
</protein>
<feature type="region of interest" description="Disordered" evidence="1">
    <location>
        <begin position="412"/>
        <end position="447"/>
    </location>
</feature>
<dbReference type="OrthoDB" id="2064693at2"/>
<keyword evidence="4" id="KW-1185">Reference proteome</keyword>
<proteinExistence type="predicted"/>
<dbReference type="Proteomes" id="UP000236311">
    <property type="component" value="Unassembled WGS sequence"/>
</dbReference>
<evidence type="ECO:0000256" key="1">
    <source>
        <dbReference type="SAM" id="MobiDB-lite"/>
    </source>
</evidence>
<feature type="chain" id="PRO_5038633119" description="CNA-B domain-containing protein" evidence="2">
    <location>
        <begin position="29"/>
        <end position="447"/>
    </location>
</feature>
<evidence type="ECO:0008006" key="5">
    <source>
        <dbReference type="Google" id="ProtNLM"/>
    </source>
</evidence>
<accession>A0A2K4ZAI6</accession>
<reference evidence="3 4" key="1">
    <citation type="submission" date="2018-01" db="EMBL/GenBank/DDBJ databases">
        <authorList>
            <person name="Gaut B.S."/>
            <person name="Morton B.R."/>
            <person name="Clegg M.T."/>
            <person name="Duvall M.R."/>
        </authorList>
    </citation>
    <scope>NUCLEOTIDE SEQUENCE [LARGE SCALE GENOMIC DNA]</scope>
    <source>
        <strain evidence="3">GP69</strain>
    </source>
</reference>
<sequence length="447" mass="48739">MKRKWIRVLMSLAVVFGMVTALSFSGGAAEFVKLDEKCSLTVIPGNFTGEGNAWLAEQLDNASVVIDLYRVADAVPNKAGGLGYDGYQFELEEQYEGEEGLQLAEHMTNADWRQQAQKAVRIALGITMDADTGAVSGTVQTPPVRMNESVKQEIGELDAGLYLLIARRGGAGDPDVTYNDVAAYTAVSRDSDGTEQIVTMADSPDCVFSFEPELIALPGKEPYVDAEGNPVSNTANPGPWLYHMEPVLKARAQMRYGSLQIRKELPEFETVAGQNIPRPVTFIFEINAVWEDRISGAGGQKEYKDVVAIDFTGAGSETAYRPGEELLLPVGARVTVKEVYSGPGYSPYPDGTEDGTDREAYEQTTLITEAEQIFEVTFTNYYNGRHVDGHGITNRFTYNAEQDRWIWTSVHADGTVGGEGSQEGTASSDNSPQENHQTPADETVDTP</sequence>
<keyword evidence="2" id="KW-0732">Signal</keyword>
<name>A0A2K4ZAI6_9FIRM</name>
<dbReference type="EMBL" id="OFSM01000001">
    <property type="protein sequence ID" value="SOY27475.1"/>
    <property type="molecule type" value="Genomic_DNA"/>
</dbReference>
<dbReference type="RefSeq" id="WP_103237602.1">
    <property type="nucleotide sequence ID" value="NZ_JANJZD010000008.1"/>
</dbReference>
<feature type="signal peptide" evidence="2">
    <location>
        <begin position="1"/>
        <end position="28"/>
    </location>
</feature>
<gene>
    <name evidence="3" type="ORF">AMURIS_00179</name>
</gene>
<organism evidence="3 4">
    <name type="scientific">Acetatifactor muris</name>
    <dbReference type="NCBI Taxonomy" id="879566"/>
    <lineage>
        <taxon>Bacteria</taxon>
        <taxon>Bacillati</taxon>
        <taxon>Bacillota</taxon>
        <taxon>Clostridia</taxon>
        <taxon>Lachnospirales</taxon>
        <taxon>Lachnospiraceae</taxon>
        <taxon>Acetatifactor</taxon>
    </lineage>
</organism>
<feature type="compositionally biased region" description="Polar residues" evidence="1">
    <location>
        <begin position="422"/>
        <end position="441"/>
    </location>
</feature>
<evidence type="ECO:0000313" key="4">
    <source>
        <dbReference type="Proteomes" id="UP000236311"/>
    </source>
</evidence>